<dbReference type="Proteomes" id="UP000182690">
    <property type="component" value="Unassembled WGS sequence"/>
</dbReference>
<feature type="domain" description="Fe/B12 periplasmic-binding" evidence="6">
    <location>
        <begin position="67"/>
        <end position="337"/>
    </location>
</feature>
<accession>A0A1H0YV21</accession>
<evidence type="ECO:0000313" key="8">
    <source>
        <dbReference type="Proteomes" id="UP000182690"/>
    </source>
</evidence>
<protein>
    <submittedName>
        <fullName evidence="7">Iron complex transport system substrate-binding protein</fullName>
    </submittedName>
</protein>
<comment type="similarity">
    <text evidence="2">Belongs to the bacterial solute-binding protein 8 family.</text>
</comment>
<dbReference type="InterPro" id="IPR051313">
    <property type="entry name" value="Bact_iron-sidero_bind"/>
</dbReference>
<dbReference type="Gene3D" id="3.40.50.1980">
    <property type="entry name" value="Nitrogenase molybdenum iron protein domain"/>
    <property type="match status" value="2"/>
</dbReference>
<dbReference type="AlphaFoldDB" id="A0A1H0YV21"/>
<evidence type="ECO:0000256" key="1">
    <source>
        <dbReference type="ARBA" id="ARBA00004196"/>
    </source>
</evidence>
<dbReference type="PROSITE" id="PS50983">
    <property type="entry name" value="FE_B12_PBP"/>
    <property type="match status" value="1"/>
</dbReference>
<evidence type="ECO:0000256" key="2">
    <source>
        <dbReference type="ARBA" id="ARBA00008814"/>
    </source>
</evidence>
<evidence type="ECO:0000256" key="4">
    <source>
        <dbReference type="ARBA" id="ARBA00022729"/>
    </source>
</evidence>
<reference evidence="7 8" key="1">
    <citation type="submission" date="2016-10" db="EMBL/GenBank/DDBJ databases">
        <authorList>
            <person name="de Groot N.N."/>
        </authorList>
    </citation>
    <scope>NUCLEOTIDE SEQUENCE [LARGE SCALE GENOMIC DNA]</scope>
    <source>
        <strain evidence="7 8">DSM 22788</strain>
    </source>
</reference>
<evidence type="ECO:0000256" key="3">
    <source>
        <dbReference type="ARBA" id="ARBA00022448"/>
    </source>
</evidence>
<sequence>MSSHVSTPKPRSAALAALAAIAALALSACAPAAEAESEQAASGATAETTATITDNHGEVEVPVNPERVVALDNHVFETLDEWDVPLVAAPKGIMGTAWPDYTDDPEIADVGTHREPNLEAIVAAQPDLIIGGYRFSESYDTIVEQNPDAAVIEIAPRDGEDPMEELKRETEILGQIFDREDEAAELVSELDQSIADAKQAYNGSDTVIGLITSGGKIEFAAPVTGRSVGPVFSALDLRPAIEQEAEDTSHGDDISVEAIAEANPDWIVVLDRDASFAEPEPGAVPADELIAGSEALQGVTAVAKDQVVYLDSDFYLTEDIQAYTELYEQIQEAFAGA</sequence>
<feature type="chain" id="PRO_5038334036" evidence="5">
    <location>
        <begin position="33"/>
        <end position="337"/>
    </location>
</feature>
<dbReference type="Pfam" id="PF01497">
    <property type="entry name" value="Peripla_BP_2"/>
    <property type="match status" value="1"/>
</dbReference>
<dbReference type="EMBL" id="FNKB01000001">
    <property type="protein sequence ID" value="SDQ19025.1"/>
    <property type="molecule type" value="Genomic_DNA"/>
</dbReference>
<evidence type="ECO:0000259" key="6">
    <source>
        <dbReference type="PROSITE" id="PS50983"/>
    </source>
</evidence>
<dbReference type="InterPro" id="IPR002491">
    <property type="entry name" value="ABC_transptr_periplasmic_BD"/>
</dbReference>
<dbReference type="OrthoDB" id="63946at2"/>
<feature type="signal peptide" evidence="5">
    <location>
        <begin position="1"/>
        <end position="32"/>
    </location>
</feature>
<name>A0A1H0YV21_9MICO</name>
<dbReference type="GO" id="GO:0030288">
    <property type="term" value="C:outer membrane-bounded periplasmic space"/>
    <property type="evidence" value="ECO:0007669"/>
    <property type="project" value="TreeGrafter"/>
</dbReference>
<gene>
    <name evidence="7" type="ORF">SAMN04488565_1218</name>
</gene>
<dbReference type="PANTHER" id="PTHR30532:SF28">
    <property type="entry name" value="PETROBACTIN-BINDING PROTEIN YCLQ"/>
    <property type="match status" value="1"/>
</dbReference>
<proteinExistence type="inferred from homology"/>
<dbReference type="STRING" id="1079994.SAMN04488565_1218"/>
<keyword evidence="3" id="KW-0813">Transport</keyword>
<dbReference type="eggNOG" id="COG4607">
    <property type="taxonomic scope" value="Bacteria"/>
</dbReference>
<comment type="subcellular location">
    <subcellularLocation>
        <location evidence="1">Cell envelope</location>
    </subcellularLocation>
</comment>
<dbReference type="GO" id="GO:1901678">
    <property type="term" value="P:iron coordination entity transport"/>
    <property type="evidence" value="ECO:0007669"/>
    <property type="project" value="UniProtKB-ARBA"/>
</dbReference>
<organism evidence="7 8">
    <name type="scientific">Leucobacter chromiiresistens</name>
    <dbReference type="NCBI Taxonomy" id="1079994"/>
    <lineage>
        <taxon>Bacteria</taxon>
        <taxon>Bacillati</taxon>
        <taxon>Actinomycetota</taxon>
        <taxon>Actinomycetes</taxon>
        <taxon>Micrococcales</taxon>
        <taxon>Microbacteriaceae</taxon>
        <taxon>Leucobacter</taxon>
    </lineage>
</organism>
<evidence type="ECO:0000256" key="5">
    <source>
        <dbReference type="SAM" id="SignalP"/>
    </source>
</evidence>
<evidence type="ECO:0000313" key="7">
    <source>
        <dbReference type="EMBL" id="SDQ19025.1"/>
    </source>
</evidence>
<dbReference type="PANTHER" id="PTHR30532">
    <property type="entry name" value="IRON III DICITRATE-BINDING PERIPLASMIC PROTEIN"/>
    <property type="match status" value="1"/>
</dbReference>
<dbReference type="SUPFAM" id="SSF53807">
    <property type="entry name" value="Helical backbone' metal receptor"/>
    <property type="match status" value="1"/>
</dbReference>
<keyword evidence="4 5" id="KW-0732">Signal</keyword>